<dbReference type="AlphaFoldDB" id="A0AA38SM33"/>
<feature type="non-terminal residue" evidence="2">
    <location>
        <position position="1"/>
    </location>
</feature>
<evidence type="ECO:0000313" key="2">
    <source>
        <dbReference type="EMBL" id="KAJ9545204.1"/>
    </source>
</evidence>
<name>A0AA38SM33_9ASTR</name>
<proteinExistence type="predicted"/>
<dbReference type="PANTHER" id="PTHR48258">
    <property type="entry name" value="DUF4218 DOMAIN-CONTAINING PROTEIN-RELATED"/>
    <property type="match status" value="1"/>
</dbReference>
<keyword evidence="3" id="KW-1185">Reference proteome</keyword>
<gene>
    <name evidence="2" type="ORF">OSB04_024911</name>
</gene>
<dbReference type="EMBL" id="JARYMX010000006">
    <property type="protein sequence ID" value="KAJ9545204.1"/>
    <property type="molecule type" value="Genomic_DNA"/>
</dbReference>
<evidence type="ECO:0000313" key="3">
    <source>
        <dbReference type="Proteomes" id="UP001172457"/>
    </source>
</evidence>
<protein>
    <recommendedName>
        <fullName evidence="1">DUF4218 domain-containing protein</fullName>
    </recommendedName>
</protein>
<dbReference type="InterPro" id="IPR004242">
    <property type="entry name" value="Transposase_21"/>
</dbReference>
<dbReference type="Pfam" id="PF02992">
    <property type="entry name" value="Transposase_21"/>
    <property type="match status" value="1"/>
</dbReference>
<sequence length="614" mass="71363">MARFNRGLQSSPWLCMKRKFIMLSLLISGMPCKDINVFLEPLVDDLQLLFETGVETYDAHTQEMFTLHRKELDIAPTPMTGKEIYEEVKSIENSWGKGVKDTKEEFMQVLTGSGGKMKRIKNRFKWGKQGNHLMEEIQHIATTPYHCIDFMHVEKNVYESLIGTLPHMPGKTKDGLEARMDLVHFGLRPELEPKTQGNRTILPAACYTLTKEEKTSFLRVPQGYCSNFASMVSRKDRKLIGLKSHDYHIKEINVDELDKLQEELCVTLCLLEKYFPPSFFDIMVHLTVHLTREVKFGHVCFRWMYPFERCMKAIKGHVQNKNKPEGYIAEENVAEETIEYLSEYKRSMKTIGIPLNRHDAFDNGEDANSVNEEKPLSAGKLMQVCHEELSKAHFYVMQNTPEVEPYIKQSPHDFLKKTTFCSTTSMVKSKSYNEFQVEKEFAVDKGSIRETLRWISRGPHTEVMKYDAYHINGYLFRTKSHEGRNYQNSGVSVEATDMHICKEGVSYAQSYYYGVLQEIWIPLFKCDWVDNRHGVKKVGLGYTLVELKGHKDDPFIWHHKRDKTTPKDYRDAYVDVDEEFSTVVLPQNDNILPHVDPLDLGKESRDDYFRSDCR</sequence>
<evidence type="ECO:0000259" key="1">
    <source>
        <dbReference type="Pfam" id="PF13960"/>
    </source>
</evidence>
<accession>A0AA38SM33</accession>
<dbReference type="InterPro" id="IPR025452">
    <property type="entry name" value="DUF4218"/>
</dbReference>
<dbReference type="Pfam" id="PF13960">
    <property type="entry name" value="DUF4218"/>
    <property type="match status" value="1"/>
</dbReference>
<comment type="caution">
    <text evidence="2">The sequence shown here is derived from an EMBL/GenBank/DDBJ whole genome shotgun (WGS) entry which is preliminary data.</text>
</comment>
<feature type="domain" description="DUF4218" evidence="1">
    <location>
        <begin position="250"/>
        <end position="350"/>
    </location>
</feature>
<dbReference type="PANTHER" id="PTHR48258:SF9">
    <property type="entry name" value="OS01G0348150 PROTEIN"/>
    <property type="match status" value="1"/>
</dbReference>
<organism evidence="2 3">
    <name type="scientific">Centaurea solstitialis</name>
    <name type="common">yellow star-thistle</name>
    <dbReference type="NCBI Taxonomy" id="347529"/>
    <lineage>
        <taxon>Eukaryota</taxon>
        <taxon>Viridiplantae</taxon>
        <taxon>Streptophyta</taxon>
        <taxon>Embryophyta</taxon>
        <taxon>Tracheophyta</taxon>
        <taxon>Spermatophyta</taxon>
        <taxon>Magnoliopsida</taxon>
        <taxon>eudicotyledons</taxon>
        <taxon>Gunneridae</taxon>
        <taxon>Pentapetalae</taxon>
        <taxon>asterids</taxon>
        <taxon>campanulids</taxon>
        <taxon>Asterales</taxon>
        <taxon>Asteraceae</taxon>
        <taxon>Carduoideae</taxon>
        <taxon>Cardueae</taxon>
        <taxon>Centaureinae</taxon>
        <taxon>Centaurea</taxon>
    </lineage>
</organism>
<dbReference type="Proteomes" id="UP001172457">
    <property type="component" value="Chromosome 6"/>
</dbReference>
<reference evidence="2" key="1">
    <citation type="submission" date="2023-03" db="EMBL/GenBank/DDBJ databases">
        <title>Chromosome-scale reference genome and RAD-based genetic map of yellow starthistle (Centaurea solstitialis) reveal putative structural variation and QTLs associated with invader traits.</title>
        <authorList>
            <person name="Reatini B."/>
            <person name="Cang F.A."/>
            <person name="Jiang Q."/>
            <person name="Mckibben M.T.W."/>
            <person name="Barker M.S."/>
            <person name="Rieseberg L.H."/>
            <person name="Dlugosch K.M."/>
        </authorList>
    </citation>
    <scope>NUCLEOTIDE SEQUENCE</scope>
    <source>
        <strain evidence="2">CAN-66</strain>
        <tissue evidence="2">Leaf</tissue>
    </source>
</reference>